<protein>
    <recommendedName>
        <fullName evidence="3">Sulfurtransferase</fullName>
        <ecNumber evidence="3">2.8.1.-</ecNumber>
    </recommendedName>
</protein>
<dbReference type="InterPro" id="IPR007453">
    <property type="entry name" value="DsrC/TusE"/>
</dbReference>
<evidence type="ECO:0000313" key="6">
    <source>
        <dbReference type="Proteomes" id="UP001359886"/>
    </source>
</evidence>
<comment type="subcellular location">
    <subcellularLocation>
        <location evidence="1">Cytoplasm</location>
    </subcellularLocation>
</comment>
<comment type="function">
    <text evidence="3">Part of a sulfur-relay system.</text>
</comment>
<dbReference type="GO" id="GO:0097163">
    <property type="term" value="F:sulfur carrier activity"/>
    <property type="evidence" value="ECO:0007669"/>
    <property type="project" value="TreeGrafter"/>
</dbReference>
<dbReference type="Pfam" id="PF04358">
    <property type="entry name" value="DsrC"/>
    <property type="match status" value="1"/>
</dbReference>
<dbReference type="RefSeq" id="WP_354695762.1">
    <property type="nucleotide sequence ID" value="NZ_JAZHOG010000008.1"/>
</dbReference>
<reference evidence="5 6" key="1">
    <citation type="submission" date="2024-02" db="EMBL/GenBank/DDBJ databases">
        <title>A novel Wenzhouxiangellaceae bacterium, isolated from coastal sediments.</title>
        <authorList>
            <person name="Du Z.-J."/>
            <person name="Ye Y.-Q."/>
            <person name="Zhang X.-Y."/>
        </authorList>
    </citation>
    <scope>NUCLEOTIDE SEQUENCE [LARGE SCALE GENOMIC DNA]</scope>
    <source>
        <strain evidence="5 6">CH-27</strain>
    </source>
</reference>
<keyword evidence="6" id="KW-1185">Reference proteome</keyword>
<accession>A0AAW9RHV0</accession>
<dbReference type="GO" id="GO:0005737">
    <property type="term" value="C:cytoplasm"/>
    <property type="evidence" value="ECO:0007669"/>
    <property type="project" value="UniProtKB-SubCell"/>
</dbReference>
<organism evidence="5 6">
    <name type="scientific">Elongatibacter sediminis</name>
    <dbReference type="NCBI Taxonomy" id="3119006"/>
    <lineage>
        <taxon>Bacteria</taxon>
        <taxon>Pseudomonadati</taxon>
        <taxon>Pseudomonadota</taxon>
        <taxon>Gammaproteobacteria</taxon>
        <taxon>Chromatiales</taxon>
        <taxon>Wenzhouxiangellaceae</taxon>
        <taxon>Elongatibacter</taxon>
    </lineage>
</organism>
<dbReference type="Proteomes" id="UP001359886">
    <property type="component" value="Unassembled WGS sequence"/>
</dbReference>
<dbReference type="AlphaFoldDB" id="A0AAW9RHV0"/>
<keyword evidence="2" id="KW-0963">Cytoplasm</keyword>
<dbReference type="Gene3D" id="1.10.10.370">
    <property type="entry name" value="DsrC-like protein, C-terminal domain"/>
    <property type="match status" value="1"/>
</dbReference>
<dbReference type="GO" id="GO:0002143">
    <property type="term" value="P:tRNA wobble position uridine thiolation"/>
    <property type="evidence" value="ECO:0007669"/>
    <property type="project" value="TreeGrafter"/>
</dbReference>
<dbReference type="EMBL" id="JAZHOG010000008">
    <property type="protein sequence ID" value="MEJ8568438.1"/>
    <property type="molecule type" value="Genomic_DNA"/>
</dbReference>
<feature type="active site" description="Cysteine persulfide intermediate" evidence="4">
    <location>
        <position position="113"/>
    </location>
</feature>
<dbReference type="PIRSF" id="PIRSF006223">
    <property type="entry name" value="DsrC_TusE"/>
    <property type="match status" value="1"/>
</dbReference>
<dbReference type="Gene3D" id="3.30.1420.10">
    <property type="match status" value="1"/>
</dbReference>
<dbReference type="InterPro" id="IPR043163">
    <property type="entry name" value="DsrC-like_N"/>
</dbReference>
<keyword evidence="3" id="KW-0808">Transferase</keyword>
<evidence type="ECO:0000256" key="3">
    <source>
        <dbReference type="PIRNR" id="PIRNR006223"/>
    </source>
</evidence>
<name>A0AAW9RHV0_9GAMM</name>
<dbReference type="InterPro" id="IPR025526">
    <property type="entry name" value="DsrC-like_dom_sf"/>
</dbReference>
<gene>
    <name evidence="5" type="ORF">V3330_12450</name>
</gene>
<dbReference type="PANTHER" id="PTHR37010">
    <property type="entry name" value="SULFURTRANSFERASE TUSE"/>
    <property type="match status" value="1"/>
</dbReference>
<evidence type="ECO:0000256" key="1">
    <source>
        <dbReference type="ARBA" id="ARBA00004496"/>
    </source>
</evidence>
<dbReference type="NCBIfam" id="TIGR03342">
    <property type="entry name" value="dsrC_tusE_dsvC"/>
    <property type="match status" value="1"/>
</dbReference>
<evidence type="ECO:0000313" key="5">
    <source>
        <dbReference type="EMBL" id="MEJ8568438.1"/>
    </source>
</evidence>
<sequence length="114" mass="13007">MSGDELELPDGRRLAIDSRGYLVRPEDWSPGVAEFMAGRDGIELTADHWVVIEIFQEHFARFEIEPPMRVLVRRAREQLGEDKGTSRYLYRLFPDGPGTQACRYAGLPRPVSCI</sequence>
<dbReference type="GO" id="GO:0016740">
    <property type="term" value="F:transferase activity"/>
    <property type="evidence" value="ECO:0007669"/>
    <property type="project" value="UniProtKB-KW"/>
</dbReference>
<comment type="similarity">
    <text evidence="3">Belongs to the dsrC/tusE family.</text>
</comment>
<dbReference type="EC" id="2.8.1.-" evidence="3"/>
<dbReference type="SUPFAM" id="SSF69721">
    <property type="entry name" value="DsrC, the gamma subunit of dissimilatory sulfite reductase"/>
    <property type="match status" value="1"/>
</dbReference>
<comment type="caution">
    <text evidence="5">The sequence shown here is derived from an EMBL/GenBank/DDBJ whole genome shotgun (WGS) entry which is preliminary data.</text>
</comment>
<evidence type="ECO:0000256" key="2">
    <source>
        <dbReference type="ARBA" id="ARBA00022490"/>
    </source>
</evidence>
<evidence type="ECO:0000256" key="4">
    <source>
        <dbReference type="PIRSR" id="PIRSR006223-50"/>
    </source>
</evidence>
<proteinExistence type="inferred from homology"/>
<dbReference type="PANTHER" id="PTHR37010:SF1">
    <property type="entry name" value="SULFURTRANSFERASE TUSE"/>
    <property type="match status" value="1"/>
</dbReference>
<dbReference type="InterPro" id="IPR042072">
    <property type="entry name" value="DsrC-like_C"/>
</dbReference>